<dbReference type="InterPro" id="IPR000620">
    <property type="entry name" value="EamA_dom"/>
</dbReference>
<keyword evidence="4 6" id="KW-1133">Transmembrane helix</keyword>
<gene>
    <name evidence="8" type="ORF">GCM10010201_32190</name>
</gene>
<proteinExistence type="inferred from homology"/>
<evidence type="ECO:0000256" key="5">
    <source>
        <dbReference type="ARBA" id="ARBA00023136"/>
    </source>
</evidence>
<feature type="transmembrane region" description="Helical" evidence="6">
    <location>
        <begin position="180"/>
        <end position="200"/>
    </location>
</feature>
<keyword evidence="5 6" id="KW-0472">Membrane</keyword>
<keyword evidence="9" id="KW-1185">Reference proteome</keyword>
<dbReference type="InterPro" id="IPR050638">
    <property type="entry name" value="AA-Vitamin_Transporters"/>
</dbReference>
<feature type="transmembrane region" description="Helical" evidence="6">
    <location>
        <begin position="240"/>
        <end position="260"/>
    </location>
</feature>
<evidence type="ECO:0000256" key="2">
    <source>
        <dbReference type="ARBA" id="ARBA00007362"/>
    </source>
</evidence>
<feature type="transmembrane region" description="Helical" evidence="6">
    <location>
        <begin position="92"/>
        <end position="111"/>
    </location>
</feature>
<evidence type="ECO:0000256" key="6">
    <source>
        <dbReference type="SAM" id="Phobius"/>
    </source>
</evidence>
<comment type="subcellular location">
    <subcellularLocation>
        <location evidence="1">Membrane</location>
        <topology evidence="1">Multi-pass membrane protein</topology>
    </subcellularLocation>
</comment>
<evidence type="ECO:0000313" key="9">
    <source>
        <dbReference type="Proteomes" id="UP001499978"/>
    </source>
</evidence>
<dbReference type="Pfam" id="PF00892">
    <property type="entry name" value="EamA"/>
    <property type="match status" value="2"/>
</dbReference>
<feature type="transmembrane region" description="Helical" evidence="6">
    <location>
        <begin position="65"/>
        <end position="86"/>
    </location>
</feature>
<name>A0ABP6B0A8_9ACTN</name>
<feature type="transmembrane region" description="Helical" evidence="6">
    <location>
        <begin position="302"/>
        <end position="320"/>
    </location>
</feature>
<feature type="transmembrane region" description="Helical" evidence="6">
    <location>
        <begin position="123"/>
        <end position="142"/>
    </location>
</feature>
<protein>
    <submittedName>
        <fullName evidence="8">DMT family transporter</fullName>
    </submittedName>
</protein>
<dbReference type="EMBL" id="BAAARY010000020">
    <property type="protein sequence ID" value="GAA2530324.1"/>
    <property type="molecule type" value="Genomic_DNA"/>
</dbReference>
<dbReference type="SUPFAM" id="SSF103481">
    <property type="entry name" value="Multidrug resistance efflux transporter EmrE"/>
    <property type="match status" value="2"/>
</dbReference>
<evidence type="ECO:0000256" key="4">
    <source>
        <dbReference type="ARBA" id="ARBA00022989"/>
    </source>
</evidence>
<evidence type="ECO:0000313" key="8">
    <source>
        <dbReference type="EMBL" id="GAA2530324.1"/>
    </source>
</evidence>
<reference evidence="9" key="1">
    <citation type="journal article" date="2019" name="Int. J. Syst. Evol. Microbiol.">
        <title>The Global Catalogue of Microorganisms (GCM) 10K type strain sequencing project: providing services to taxonomists for standard genome sequencing and annotation.</title>
        <authorList>
            <consortium name="The Broad Institute Genomics Platform"/>
            <consortium name="The Broad Institute Genome Sequencing Center for Infectious Disease"/>
            <person name="Wu L."/>
            <person name="Ma J."/>
        </authorList>
    </citation>
    <scope>NUCLEOTIDE SEQUENCE [LARGE SCALE GENOMIC DNA]</scope>
    <source>
        <strain evidence="9">JCM 3367</strain>
    </source>
</reference>
<accession>A0ABP6B0A8</accession>
<feature type="transmembrane region" description="Helical" evidence="6">
    <location>
        <begin position="326"/>
        <end position="344"/>
    </location>
</feature>
<dbReference type="PANTHER" id="PTHR32322">
    <property type="entry name" value="INNER MEMBRANE TRANSPORTER"/>
    <property type="match status" value="1"/>
</dbReference>
<dbReference type="PANTHER" id="PTHR32322:SF2">
    <property type="entry name" value="EAMA DOMAIN-CONTAINING PROTEIN"/>
    <property type="match status" value="1"/>
</dbReference>
<comment type="caution">
    <text evidence="8">The sequence shown here is derived from an EMBL/GenBank/DDBJ whole genome shotgun (WGS) entry which is preliminary data.</text>
</comment>
<evidence type="ECO:0000256" key="3">
    <source>
        <dbReference type="ARBA" id="ARBA00022692"/>
    </source>
</evidence>
<evidence type="ECO:0000259" key="7">
    <source>
        <dbReference type="Pfam" id="PF00892"/>
    </source>
</evidence>
<dbReference type="InterPro" id="IPR037185">
    <property type="entry name" value="EmrE-like"/>
</dbReference>
<comment type="similarity">
    <text evidence="2">Belongs to the EamA transporter family.</text>
</comment>
<sequence length="357" mass="36709">MQHGAPWDAWTRRKLACALARLSRMTTPGPGPSRTGPGSGPVPIAGPAAAGRPGLSLPGLSLPGLVDLIGLALVWGSGFLAIKLALRGFNPVQIVFVRLLLGALVLTPLVFARGLSLPRERGVWGHLFVAALVANAIPYVLFGIGEQTIGSNTAGVINATTPLWTLALAFLAGVDRQVTVWKAAGFGVGFVGVVVMFAPWQSAGEFASWGGLAIVGAALCYGVSYVYMGRYLTGRGIPPMVLAASQLIAGSALLGLAMPVAGMDPPRWRADAVVSLLILGVVGTGLAYLLNYRLIEADGPAVASTVTYLLPLVAAALGWFVLGETLTASAMIGVGLVLGGVALARRGPTPRPARPAR</sequence>
<feature type="domain" description="EamA" evidence="7">
    <location>
        <begin position="65"/>
        <end position="197"/>
    </location>
</feature>
<feature type="transmembrane region" description="Helical" evidence="6">
    <location>
        <begin position="154"/>
        <end position="173"/>
    </location>
</feature>
<feature type="transmembrane region" description="Helical" evidence="6">
    <location>
        <begin position="206"/>
        <end position="228"/>
    </location>
</feature>
<keyword evidence="3 6" id="KW-0812">Transmembrane</keyword>
<organism evidence="8 9">
    <name type="scientific">Pilimelia columellifera subsp. columellifera</name>
    <dbReference type="NCBI Taxonomy" id="706583"/>
    <lineage>
        <taxon>Bacteria</taxon>
        <taxon>Bacillati</taxon>
        <taxon>Actinomycetota</taxon>
        <taxon>Actinomycetes</taxon>
        <taxon>Micromonosporales</taxon>
        <taxon>Micromonosporaceae</taxon>
        <taxon>Pilimelia</taxon>
    </lineage>
</organism>
<evidence type="ECO:0000256" key="1">
    <source>
        <dbReference type="ARBA" id="ARBA00004141"/>
    </source>
</evidence>
<feature type="transmembrane region" description="Helical" evidence="6">
    <location>
        <begin position="272"/>
        <end position="290"/>
    </location>
</feature>
<feature type="domain" description="EamA" evidence="7">
    <location>
        <begin position="209"/>
        <end position="344"/>
    </location>
</feature>
<dbReference type="Proteomes" id="UP001499978">
    <property type="component" value="Unassembled WGS sequence"/>
</dbReference>